<reference evidence="1 2" key="1">
    <citation type="submission" date="2016-12" db="EMBL/GenBank/DDBJ databases">
        <authorList>
            <person name="Song W.-J."/>
            <person name="Kurnit D.M."/>
        </authorList>
    </citation>
    <scope>NUCLEOTIDE SEQUENCE [LARGE SCALE GENOMIC DNA]</scope>
    <source>
        <strain evidence="1 2">IMCC3135</strain>
    </source>
</reference>
<accession>A0A2Z2NHA4</accession>
<protein>
    <submittedName>
        <fullName evidence="1">Uncharacterized protein</fullName>
    </submittedName>
</protein>
<dbReference type="Proteomes" id="UP000250079">
    <property type="component" value="Chromosome"/>
</dbReference>
<evidence type="ECO:0000313" key="2">
    <source>
        <dbReference type="Proteomes" id="UP000250079"/>
    </source>
</evidence>
<keyword evidence="2" id="KW-1185">Reference proteome</keyword>
<name>A0A2Z2NHA4_9GAMM</name>
<evidence type="ECO:0000313" key="1">
    <source>
        <dbReference type="EMBL" id="ASJ70676.1"/>
    </source>
</evidence>
<dbReference type="KEGG" id="gai:IMCC3135_02815"/>
<dbReference type="EMBL" id="CP018632">
    <property type="protein sequence ID" value="ASJ70676.1"/>
    <property type="molecule type" value="Genomic_DNA"/>
</dbReference>
<gene>
    <name evidence="1" type="ORF">IMCC3135_02815</name>
</gene>
<sequence>MFTNNVEAFDAEGKSLGVVFETATPFETPMMMEELVGWYNAQASRAILDAFQIYEPIRLRYQSTRQLRSFVDHGNIPAIAEHSVALLRCHLFNQSQLL</sequence>
<proteinExistence type="predicted"/>
<dbReference type="AlphaFoldDB" id="A0A2Z2NHA4"/>
<organism evidence="1 2">
    <name type="scientific">Granulosicoccus antarcticus IMCC3135</name>
    <dbReference type="NCBI Taxonomy" id="1192854"/>
    <lineage>
        <taxon>Bacteria</taxon>
        <taxon>Pseudomonadati</taxon>
        <taxon>Pseudomonadota</taxon>
        <taxon>Gammaproteobacteria</taxon>
        <taxon>Chromatiales</taxon>
        <taxon>Granulosicoccaceae</taxon>
        <taxon>Granulosicoccus</taxon>
    </lineage>
</organism>